<organism evidence="1 2">
    <name type="scientific">Tegillarca granosa</name>
    <name type="common">Malaysian cockle</name>
    <name type="synonym">Anadara granosa</name>
    <dbReference type="NCBI Taxonomy" id="220873"/>
    <lineage>
        <taxon>Eukaryota</taxon>
        <taxon>Metazoa</taxon>
        <taxon>Spiralia</taxon>
        <taxon>Lophotrochozoa</taxon>
        <taxon>Mollusca</taxon>
        <taxon>Bivalvia</taxon>
        <taxon>Autobranchia</taxon>
        <taxon>Pteriomorphia</taxon>
        <taxon>Arcoida</taxon>
        <taxon>Arcoidea</taxon>
        <taxon>Arcidae</taxon>
        <taxon>Tegillarca</taxon>
    </lineage>
</organism>
<dbReference type="EMBL" id="JARBDR010000342">
    <property type="protein sequence ID" value="KAJ8314231.1"/>
    <property type="molecule type" value="Genomic_DNA"/>
</dbReference>
<gene>
    <name evidence="1" type="ORF">KUTeg_008792</name>
</gene>
<dbReference type="Pfam" id="PF10229">
    <property type="entry name" value="MMADHC"/>
    <property type="match status" value="1"/>
</dbReference>
<dbReference type="PANTHER" id="PTHR13192:SF3">
    <property type="entry name" value="COBALAMIN TRAFFICKING PROTEIN CBLD"/>
    <property type="match status" value="1"/>
</dbReference>
<dbReference type="Proteomes" id="UP001217089">
    <property type="component" value="Unassembled WGS sequence"/>
</dbReference>
<name>A0ABQ9FDD5_TEGGR</name>
<dbReference type="PANTHER" id="PTHR13192">
    <property type="entry name" value="MY011 PROTEIN"/>
    <property type="match status" value="1"/>
</dbReference>
<keyword evidence="2" id="KW-1185">Reference proteome</keyword>
<evidence type="ECO:0000313" key="1">
    <source>
        <dbReference type="EMBL" id="KAJ8314231.1"/>
    </source>
</evidence>
<protein>
    <submittedName>
        <fullName evidence="1">Uncharacterized protein</fullName>
    </submittedName>
</protein>
<evidence type="ECO:0000313" key="2">
    <source>
        <dbReference type="Proteomes" id="UP001217089"/>
    </source>
</evidence>
<accession>A0ABQ9FDD5</accession>
<proteinExistence type="predicted"/>
<reference evidence="1 2" key="1">
    <citation type="submission" date="2022-12" db="EMBL/GenBank/DDBJ databases">
        <title>Chromosome-level genome of Tegillarca granosa.</title>
        <authorList>
            <person name="Kim J."/>
        </authorList>
    </citation>
    <scope>NUCLEOTIDE SEQUENCE [LARGE SCALE GENOMIC DNA]</scope>
    <source>
        <strain evidence="1">Teg-2019</strain>
        <tissue evidence="1">Adductor muscle</tissue>
    </source>
</reference>
<comment type="caution">
    <text evidence="1">The sequence shown here is derived from an EMBL/GenBank/DDBJ whole genome shotgun (WGS) entry which is preliminary data.</text>
</comment>
<sequence>MAASRLFTKKGRVIAYLPNIQAAVRQVRAFSSYDGRDHQTTVYTTDDDNYGIDGNTIWPDSNLGPLAPIDKRFPLPGSVGPTKQMLVSPFPLLPRQEPVNPEDLFKQLSEERQKTVMDNLETTVNEHESEFLSSPSPSDLLECAAQDCPQILRRDFQELFVDRNIMDGPLTVITMCHKTENDMSTWSMDVEQEREQLLESYFGPHTNSVMFETDERYRKLGFEINDLGCCKQIRPNSFWLLYKHFFLFYTYILPVKCRSPDNT</sequence>
<dbReference type="InterPro" id="IPR019362">
    <property type="entry name" value="MMADHC"/>
</dbReference>